<dbReference type="OMA" id="FITIEFP"/>
<reference evidence="8" key="2">
    <citation type="submission" date="2015-07" db="EMBL/GenBank/DDBJ databases">
        <title>Contrasting host-pathogen interactions and genome evolution in two generalist and specialist microsporidian pathogens of mosquitoes.</title>
        <authorList>
            <consortium name="The Broad Institute Genomics Platform"/>
            <consortium name="The Broad Institute Genome Sequencing Center for Infectious Disease"/>
            <person name="Cuomo C.A."/>
            <person name="Sanscrainte N.D."/>
            <person name="Goldberg J.M."/>
            <person name="Heiman D."/>
            <person name="Young S."/>
            <person name="Zeng Q."/>
            <person name="Becnel J.J."/>
            <person name="Birren B.W."/>
        </authorList>
    </citation>
    <scope>NUCLEOTIDE SEQUENCE [LARGE SCALE GENOMIC DNA]</scope>
    <source>
        <strain evidence="8">USNM 41457</strain>
    </source>
</reference>
<evidence type="ECO:0000256" key="2">
    <source>
        <dbReference type="ARBA" id="ARBA00022618"/>
    </source>
</evidence>
<dbReference type="PANTHER" id="PTHR12936:SF0">
    <property type="entry name" value="ANAPHASE-PROMOTING COMPLEX SUBUNIT 10"/>
    <property type="match status" value="1"/>
</dbReference>
<dbReference type="InterPro" id="IPR016901">
    <property type="entry name" value="APC10/Doc1"/>
</dbReference>
<dbReference type="HOGENOM" id="CLU_039415_3_1_1"/>
<dbReference type="Proteomes" id="UP000003163">
    <property type="component" value="Unassembled WGS sequence"/>
</dbReference>
<keyword evidence="8" id="KW-1185">Reference proteome</keyword>
<dbReference type="OrthoDB" id="24948at2759"/>
<dbReference type="SMART" id="SM01337">
    <property type="entry name" value="APC10"/>
    <property type="match status" value="1"/>
</dbReference>
<dbReference type="Gene3D" id="2.60.120.260">
    <property type="entry name" value="Galactose-binding domain-like"/>
    <property type="match status" value="1"/>
</dbReference>
<organism evidence="7 8">
    <name type="scientific">Edhazardia aedis (strain USNM 41457)</name>
    <name type="common">Microsporidian parasite</name>
    <dbReference type="NCBI Taxonomy" id="1003232"/>
    <lineage>
        <taxon>Eukaryota</taxon>
        <taxon>Fungi</taxon>
        <taxon>Fungi incertae sedis</taxon>
        <taxon>Microsporidia</taxon>
        <taxon>Edhazardia</taxon>
    </lineage>
</organism>
<dbReference type="EMBL" id="AFBI03000005">
    <property type="protein sequence ID" value="EJW01408.1"/>
    <property type="molecule type" value="Genomic_DNA"/>
</dbReference>
<accession>J8ZNY7</accession>
<keyword evidence="3" id="KW-0498">Mitosis</keyword>
<proteinExistence type="inferred from homology"/>
<dbReference type="GO" id="GO:0051301">
    <property type="term" value="P:cell division"/>
    <property type="evidence" value="ECO:0007669"/>
    <property type="project" value="UniProtKB-KW"/>
</dbReference>
<sequence length="138" mass="16482">MEITLSSYKKHHGLAEILSPNLDCFWHTDDNLPHYIKIQFSKLTYISSVQLYLSYNLDDSYTPEKIDIYSGLVREKIERIGVFDVVEPEGWFPMIVEQEVFYLYVVIRGNHQEGRDSHVRQLRILDQDKNELFYHPWD</sequence>
<feature type="domain" description="DOC" evidence="6">
    <location>
        <begin position="1"/>
        <end position="138"/>
    </location>
</feature>
<dbReference type="Pfam" id="PF03256">
    <property type="entry name" value="ANAPC10"/>
    <property type="match status" value="1"/>
</dbReference>
<dbReference type="STRING" id="1003232.J8ZNY7"/>
<dbReference type="GO" id="GO:0005680">
    <property type="term" value="C:anaphase-promoting complex"/>
    <property type="evidence" value="ECO:0007669"/>
    <property type="project" value="InterPro"/>
</dbReference>
<comment type="caution">
    <text evidence="7">The sequence shown here is derived from an EMBL/GenBank/DDBJ whole genome shotgun (WGS) entry which is preliminary data.</text>
</comment>
<evidence type="ECO:0000259" key="6">
    <source>
        <dbReference type="PROSITE" id="PS51284"/>
    </source>
</evidence>
<evidence type="ECO:0000256" key="1">
    <source>
        <dbReference type="ARBA" id="ARBA00006762"/>
    </source>
</evidence>
<dbReference type="PIRSF" id="PIRSF028841">
    <property type="entry name" value="APC10_sub"/>
    <property type="match status" value="1"/>
</dbReference>
<name>J8ZNY7_EDHAE</name>
<evidence type="ECO:0000256" key="4">
    <source>
        <dbReference type="ARBA" id="ARBA00022786"/>
    </source>
</evidence>
<dbReference type="GO" id="GO:0031145">
    <property type="term" value="P:anaphase-promoting complex-dependent catabolic process"/>
    <property type="evidence" value="ECO:0007669"/>
    <property type="project" value="InterPro"/>
</dbReference>
<dbReference type="VEuPathDB" id="MicrosporidiaDB:EDEG_00455"/>
<comment type="similarity">
    <text evidence="1">Belongs to the APC10 family.</text>
</comment>
<dbReference type="PANTHER" id="PTHR12936">
    <property type="entry name" value="ANAPHASE-PROMOTING COMPLEX 10"/>
    <property type="match status" value="1"/>
</dbReference>
<dbReference type="AlphaFoldDB" id="J8ZNY7"/>
<evidence type="ECO:0000313" key="7">
    <source>
        <dbReference type="EMBL" id="EJW01408.1"/>
    </source>
</evidence>
<keyword evidence="4" id="KW-0833">Ubl conjugation pathway</keyword>
<evidence type="ECO:0000313" key="8">
    <source>
        <dbReference type="Proteomes" id="UP000003163"/>
    </source>
</evidence>
<evidence type="ECO:0000256" key="3">
    <source>
        <dbReference type="ARBA" id="ARBA00022776"/>
    </source>
</evidence>
<dbReference type="GO" id="GO:0070979">
    <property type="term" value="P:protein K11-linked ubiquitination"/>
    <property type="evidence" value="ECO:0007669"/>
    <property type="project" value="TreeGrafter"/>
</dbReference>
<dbReference type="SUPFAM" id="SSF49785">
    <property type="entry name" value="Galactose-binding domain-like"/>
    <property type="match status" value="1"/>
</dbReference>
<gene>
    <name evidence="7" type="ORF">EDEG_00455</name>
</gene>
<protein>
    <recommendedName>
        <fullName evidence="6">DOC domain-containing protein</fullName>
    </recommendedName>
</protein>
<keyword evidence="5" id="KW-0131">Cell cycle</keyword>
<dbReference type="InterPro" id="IPR004939">
    <property type="entry name" value="APC_su10/DOC_dom"/>
</dbReference>
<dbReference type="PROSITE" id="PS51284">
    <property type="entry name" value="DOC"/>
    <property type="match status" value="1"/>
</dbReference>
<dbReference type="FunCoup" id="J8ZNY7">
    <property type="interactions" value="127"/>
</dbReference>
<evidence type="ECO:0000256" key="5">
    <source>
        <dbReference type="ARBA" id="ARBA00023306"/>
    </source>
</evidence>
<dbReference type="InParanoid" id="J8ZNY7"/>
<keyword evidence="2" id="KW-0132">Cell division</keyword>
<dbReference type="InterPro" id="IPR008979">
    <property type="entry name" value="Galactose-bd-like_sf"/>
</dbReference>
<reference evidence="7 8" key="1">
    <citation type="submission" date="2011-08" db="EMBL/GenBank/DDBJ databases">
        <authorList>
            <person name="Liu Z.J."/>
            <person name="Shi F.L."/>
            <person name="Lu J.Q."/>
            <person name="Li M."/>
            <person name="Wang Z.L."/>
        </authorList>
    </citation>
    <scope>NUCLEOTIDE SEQUENCE [LARGE SCALE GENOMIC DNA]</scope>
    <source>
        <strain evidence="7 8">USNM 41457</strain>
    </source>
</reference>